<comment type="caution">
    <text evidence="2">The sequence shown here is derived from an EMBL/GenBank/DDBJ whole genome shotgun (WGS) entry which is preliminary data.</text>
</comment>
<feature type="region of interest" description="Disordered" evidence="1">
    <location>
        <begin position="67"/>
        <end position="88"/>
    </location>
</feature>
<dbReference type="Proteomes" id="UP001218218">
    <property type="component" value="Unassembled WGS sequence"/>
</dbReference>
<evidence type="ECO:0000313" key="2">
    <source>
        <dbReference type="EMBL" id="KAJ7301545.1"/>
    </source>
</evidence>
<reference evidence="2" key="1">
    <citation type="submission" date="2023-03" db="EMBL/GenBank/DDBJ databases">
        <title>Massive genome expansion in bonnet fungi (Mycena s.s.) driven by repeated elements and novel gene families across ecological guilds.</title>
        <authorList>
            <consortium name="Lawrence Berkeley National Laboratory"/>
            <person name="Harder C.B."/>
            <person name="Miyauchi S."/>
            <person name="Viragh M."/>
            <person name="Kuo A."/>
            <person name="Thoen E."/>
            <person name="Andreopoulos B."/>
            <person name="Lu D."/>
            <person name="Skrede I."/>
            <person name="Drula E."/>
            <person name="Henrissat B."/>
            <person name="Morin E."/>
            <person name="Kohler A."/>
            <person name="Barry K."/>
            <person name="LaButti K."/>
            <person name="Morin E."/>
            <person name="Salamov A."/>
            <person name="Lipzen A."/>
            <person name="Mereny Z."/>
            <person name="Hegedus B."/>
            <person name="Baldrian P."/>
            <person name="Stursova M."/>
            <person name="Weitz H."/>
            <person name="Taylor A."/>
            <person name="Grigoriev I.V."/>
            <person name="Nagy L.G."/>
            <person name="Martin F."/>
            <person name="Kauserud H."/>
        </authorList>
    </citation>
    <scope>NUCLEOTIDE SEQUENCE</scope>
    <source>
        <strain evidence="2">CBHHK002</strain>
    </source>
</reference>
<feature type="compositionally biased region" description="Low complexity" evidence="1">
    <location>
        <begin position="451"/>
        <end position="473"/>
    </location>
</feature>
<evidence type="ECO:0000313" key="3">
    <source>
        <dbReference type="Proteomes" id="UP001218218"/>
    </source>
</evidence>
<gene>
    <name evidence="2" type="ORF">DFH08DRAFT_946021</name>
</gene>
<evidence type="ECO:0000256" key="1">
    <source>
        <dbReference type="SAM" id="MobiDB-lite"/>
    </source>
</evidence>
<dbReference type="AlphaFoldDB" id="A0AAD6YY22"/>
<sequence>MPLFTNHAMMNVNARRVRCPEAGCELYLPAPKKCLNGKNKDRYYTACYNPSHGHMFKFWDLGNTPTPAANQPPAASLPQRPPFPTPAARAPRTACPTCGRQGNALCRTNRCKTDCRAHSTVSCKIHDTLQLPAAQPAVQPSVPRPPPNVRSGRSLDVLIAGLEDARAVFNTPQRLAQLTQDHLAQQQERAARLAALTPLPPSPTRSQEDRDRDMAVRLALGSSPPPHTALRQTHRITLSRWLSSGPGRTTVVQDQPGWETTWPRIRLDDLVPFLTSSTHPRPDQYYNYWNFSLGVWVAIPLAYDFTVLTDEPILIRRSGTFAADQAEMIAAFSHLVKRGISPAPASTRRKRSPSPSVQHARKHIKVKHNSSDDEIEVSAVRKLIKLEPHTPPAYRRLPPAVSPPFTSLVASTSRLPLPSPSPVASSLRLHLSPPSFDSRLASSSPFPSPPSLLYSMHSSTPSSSSLASPGSSSAFPISFIDKD</sequence>
<accession>A0AAD6YY22</accession>
<protein>
    <submittedName>
        <fullName evidence="2">Uncharacterized protein</fullName>
    </submittedName>
</protein>
<keyword evidence="3" id="KW-1185">Reference proteome</keyword>
<feature type="region of interest" description="Disordered" evidence="1">
    <location>
        <begin position="342"/>
        <end position="373"/>
    </location>
</feature>
<feature type="region of interest" description="Disordered" evidence="1">
    <location>
        <begin position="451"/>
        <end position="483"/>
    </location>
</feature>
<name>A0AAD6YY22_9AGAR</name>
<proteinExistence type="predicted"/>
<dbReference type="EMBL" id="JARIHO010000132">
    <property type="protein sequence ID" value="KAJ7301545.1"/>
    <property type="molecule type" value="Genomic_DNA"/>
</dbReference>
<feature type="compositionally biased region" description="Basic residues" evidence="1">
    <location>
        <begin position="359"/>
        <end position="368"/>
    </location>
</feature>
<organism evidence="2 3">
    <name type="scientific">Mycena albidolilacea</name>
    <dbReference type="NCBI Taxonomy" id="1033008"/>
    <lineage>
        <taxon>Eukaryota</taxon>
        <taxon>Fungi</taxon>
        <taxon>Dikarya</taxon>
        <taxon>Basidiomycota</taxon>
        <taxon>Agaricomycotina</taxon>
        <taxon>Agaricomycetes</taxon>
        <taxon>Agaricomycetidae</taxon>
        <taxon>Agaricales</taxon>
        <taxon>Marasmiineae</taxon>
        <taxon>Mycenaceae</taxon>
        <taxon>Mycena</taxon>
    </lineage>
</organism>